<dbReference type="Pfam" id="PF24747">
    <property type="entry name" value="Zn-ribbon_GIR1"/>
    <property type="match status" value="1"/>
</dbReference>
<gene>
    <name evidence="3" type="ORF">ZIOFF_016963</name>
</gene>
<dbReference type="PANTHER" id="PTHR33177">
    <property type="entry name" value="PUTATIVE-RELATED"/>
    <property type="match status" value="1"/>
</dbReference>
<proteinExistence type="predicted"/>
<name>A0A8J5H6J1_ZINOF</name>
<feature type="region of interest" description="Disordered" evidence="1">
    <location>
        <begin position="1"/>
        <end position="46"/>
    </location>
</feature>
<dbReference type="EMBL" id="JACMSC010000005">
    <property type="protein sequence ID" value="KAG6519934.1"/>
    <property type="molecule type" value="Genomic_DNA"/>
</dbReference>
<evidence type="ECO:0000313" key="4">
    <source>
        <dbReference type="Proteomes" id="UP000734854"/>
    </source>
</evidence>
<protein>
    <recommendedName>
        <fullName evidence="2">GIR1-like zinc ribbon domain-containing protein</fullName>
    </recommendedName>
</protein>
<feature type="domain" description="GIR1-like zinc ribbon" evidence="2">
    <location>
        <begin position="49"/>
        <end position="84"/>
    </location>
</feature>
<keyword evidence="4" id="KW-1185">Reference proteome</keyword>
<dbReference type="InterPro" id="IPR056440">
    <property type="entry name" value="Zn-ribbon_GIR1"/>
</dbReference>
<comment type="caution">
    <text evidence="3">The sequence shown here is derived from an EMBL/GenBank/DDBJ whole genome shotgun (WGS) entry which is preliminary data.</text>
</comment>
<evidence type="ECO:0000256" key="1">
    <source>
        <dbReference type="SAM" id="MobiDB-lite"/>
    </source>
</evidence>
<dbReference type="OrthoDB" id="1930194at2759"/>
<sequence length="94" mass="10019">MSGRGGRRVELKLNVSAAETSRRRRSSSVSSSEPSSCLSSEPESPPAEAMVLAACPRCLMYVMQSEKDEPKCPKCNRDLLLDFLAGSGAAKAAN</sequence>
<organism evidence="3 4">
    <name type="scientific">Zingiber officinale</name>
    <name type="common">Ginger</name>
    <name type="synonym">Amomum zingiber</name>
    <dbReference type="NCBI Taxonomy" id="94328"/>
    <lineage>
        <taxon>Eukaryota</taxon>
        <taxon>Viridiplantae</taxon>
        <taxon>Streptophyta</taxon>
        <taxon>Embryophyta</taxon>
        <taxon>Tracheophyta</taxon>
        <taxon>Spermatophyta</taxon>
        <taxon>Magnoliopsida</taxon>
        <taxon>Liliopsida</taxon>
        <taxon>Zingiberales</taxon>
        <taxon>Zingiberaceae</taxon>
        <taxon>Zingiber</taxon>
    </lineage>
</organism>
<dbReference type="PANTHER" id="PTHR33177:SF74">
    <property type="entry name" value="PROTEIN GL2-INTERACTING REPRESSOR 1"/>
    <property type="match status" value="1"/>
</dbReference>
<evidence type="ECO:0000313" key="3">
    <source>
        <dbReference type="EMBL" id="KAG6519934.1"/>
    </source>
</evidence>
<reference evidence="3 4" key="1">
    <citation type="submission" date="2020-08" db="EMBL/GenBank/DDBJ databases">
        <title>Plant Genome Project.</title>
        <authorList>
            <person name="Zhang R.-G."/>
        </authorList>
    </citation>
    <scope>NUCLEOTIDE SEQUENCE [LARGE SCALE GENOMIC DNA]</scope>
    <source>
        <tissue evidence="3">Rhizome</tissue>
    </source>
</reference>
<evidence type="ECO:0000259" key="2">
    <source>
        <dbReference type="Pfam" id="PF24747"/>
    </source>
</evidence>
<feature type="compositionally biased region" description="Low complexity" evidence="1">
    <location>
        <begin position="27"/>
        <end position="46"/>
    </location>
</feature>
<dbReference type="InterPro" id="IPR055281">
    <property type="entry name" value="GIR1-2/SIED1"/>
</dbReference>
<accession>A0A8J5H6J1</accession>
<dbReference type="AlphaFoldDB" id="A0A8J5H6J1"/>
<dbReference type="Proteomes" id="UP000734854">
    <property type="component" value="Unassembled WGS sequence"/>
</dbReference>